<feature type="chain" id="PRO_5045081592" description="Extracellular solute-binding protein" evidence="1">
    <location>
        <begin position="27"/>
        <end position="497"/>
    </location>
</feature>
<feature type="signal peptide" evidence="1">
    <location>
        <begin position="1"/>
        <end position="26"/>
    </location>
</feature>
<name>A0ABQ2VXT8_9ACTN</name>
<organism evidence="2 3">
    <name type="scientific">Streptomyces gelaticus</name>
    <dbReference type="NCBI Taxonomy" id="285446"/>
    <lineage>
        <taxon>Bacteria</taxon>
        <taxon>Bacillati</taxon>
        <taxon>Actinomycetota</taxon>
        <taxon>Actinomycetes</taxon>
        <taxon>Kitasatosporales</taxon>
        <taxon>Streptomycetaceae</taxon>
        <taxon>Streptomyces</taxon>
    </lineage>
</organism>
<sequence length="497" mass="53392">MRASLRTAAAATATVLALLLTGCAGTDDDRGESGRIELSFQSLAWQKESVEANRQLVKEWNEAHPDIHVSYVQGSWDTVHDQLLTSFEGDEAPDIIHDASDDLADFAHSGYLADLRGLLPGRLTADIPQQSWSTTTFGDGVYGVPFLQEPRVLIASTKILTESGVRVPTPDEPWSWAEFRQITEELTGKGRYGVAWPLKEPVSVTLNLGLSGGGQLFHRGADGRVTIRAGEGDQVVPGTIRDQVNTDHSAARTALGMGGSDTLPGFFGGKYAMVPLGFSYRQQVVEQAPEGFEWTVLPAPAGSAGLAQGVSPQTLSVSEASPHKREAAQFIDFLLRPANMVRLAKGDWMLPTGTAALADPSLHTAENGWATGVAVAKALRPAPAQSVRGYPEWKDKVATPALQEYYSGAIGAQELRKRLVDDGNRVLARYQRRGALADGAAADGSSTLPPPCRTGWFGEPIGVHRTAAKMPLAGPMRVCEVRVVRSRPQRGHHVRAL</sequence>
<evidence type="ECO:0000256" key="1">
    <source>
        <dbReference type="SAM" id="SignalP"/>
    </source>
</evidence>
<dbReference type="SUPFAM" id="SSF53850">
    <property type="entry name" value="Periplasmic binding protein-like II"/>
    <property type="match status" value="1"/>
</dbReference>
<evidence type="ECO:0000313" key="2">
    <source>
        <dbReference type="EMBL" id="GGV83685.1"/>
    </source>
</evidence>
<keyword evidence="1" id="KW-0732">Signal</keyword>
<dbReference type="Pfam" id="PF01547">
    <property type="entry name" value="SBP_bac_1"/>
    <property type="match status" value="1"/>
</dbReference>
<keyword evidence="3" id="KW-1185">Reference proteome</keyword>
<proteinExistence type="predicted"/>
<dbReference type="Proteomes" id="UP000660675">
    <property type="component" value="Unassembled WGS sequence"/>
</dbReference>
<accession>A0ABQ2VXT8</accession>
<dbReference type="PROSITE" id="PS51257">
    <property type="entry name" value="PROKAR_LIPOPROTEIN"/>
    <property type="match status" value="1"/>
</dbReference>
<reference evidence="3" key="1">
    <citation type="journal article" date="2019" name="Int. J. Syst. Evol. Microbiol.">
        <title>The Global Catalogue of Microorganisms (GCM) 10K type strain sequencing project: providing services to taxonomists for standard genome sequencing and annotation.</title>
        <authorList>
            <consortium name="The Broad Institute Genomics Platform"/>
            <consortium name="The Broad Institute Genome Sequencing Center for Infectious Disease"/>
            <person name="Wu L."/>
            <person name="Ma J."/>
        </authorList>
    </citation>
    <scope>NUCLEOTIDE SEQUENCE [LARGE SCALE GENOMIC DNA]</scope>
    <source>
        <strain evidence="3">JCM 4376</strain>
    </source>
</reference>
<dbReference type="RefSeq" id="WP_229866895.1">
    <property type="nucleotide sequence ID" value="NZ_BMTF01000007.1"/>
</dbReference>
<dbReference type="EMBL" id="BMTF01000007">
    <property type="protein sequence ID" value="GGV83685.1"/>
    <property type="molecule type" value="Genomic_DNA"/>
</dbReference>
<dbReference type="PANTHER" id="PTHR43649">
    <property type="entry name" value="ARABINOSE-BINDING PROTEIN-RELATED"/>
    <property type="match status" value="1"/>
</dbReference>
<protein>
    <recommendedName>
        <fullName evidence="4">Extracellular solute-binding protein</fullName>
    </recommendedName>
</protein>
<dbReference type="PANTHER" id="PTHR43649:SF30">
    <property type="entry name" value="ABC TRANSPORTER SUBSTRATE-BINDING PROTEIN"/>
    <property type="match status" value="1"/>
</dbReference>
<comment type="caution">
    <text evidence="2">The sequence shown here is derived from an EMBL/GenBank/DDBJ whole genome shotgun (WGS) entry which is preliminary data.</text>
</comment>
<dbReference type="InterPro" id="IPR050490">
    <property type="entry name" value="Bact_solute-bd_prot1"/>
</dbReference>
<dbReference type="Gene3D" id="3.40.190.10">
    <property type="entry name" value="Periplasmic binding protein-like II"/>
    <property type="match status" value="1"/>
</dbReference>
<dbReference type="InterPro" id="IPR006059">
    <property type="entry name" value="SBP"/>
</dbReference>
<evidence type="ECO:0000313" key="3">
    <source>
        <dbReference type="Proteomes" id="UP000660675"/>
    </source>
</evidence>
<evidence type="ECO:0008006" key="4">
    <source>
        <dbReference type="Google" id="ProtNLM"/>
    </source>
</evidence>
<gene>
    <name evidence="2" type="ORF">GCM10015535_27200</name>
</gene>